<dbReference type="EMBL" id="JACOOK010000003">
    <property type="protein sequence ID" value="MBC5616838.1"/>
    <property type="molecule type" value="Genomic_DNA"/>
</dbReference>
<sequence>MSTLTKCSIAHKALSVGTHRFDFKIGDRFFEAFEGSEIHRGKADVQVVLNKQSNLLTLDFRIEGEVCVTCDRCLEEFMMPVGYTGTLAVRYSETEQESDGEVMWIGPSETEIDLSQYIYESICLSLPYQRVHPVGSDGKSGCDPDMLARFNIVSEEEFDRLTGNEQTETLQDKLKTKKSTNEK</sequence>
<evidence type="ECO:0000256" key="1">
    <source>
        <dbReference type="SAM" id="MobiDB-lite"/>
    </source>
</evidence>
<feature type="region of interest" description="Disordered" evidence="1">
    <location>
        <begin position="161"/>
        <end position="183"/>
    </location>
</feature>
<dbReference type="InterPro" id="IPR003772">
    <property type="entry name" value="YceD"/>
</dbReference>
<dbReference type="Pfam" id="PF02620">
    <property type="entry name" value="YceD"/>
    <property type="match status" value="1"/>
</dbReference>
<dbReference type="Proteomes" id="UP000636891">
    <property type="component" value="Unassembled WGS sequence"/>
</dbReference>
<name>A0ABR7CME5_9BACT</name>
<dbReference type="RefSeq" id="WP_101572610.1">
    <property type="nucleotide sequence ID" value="NZ_JACOOK010000003.1"/>
</dbReference>
<proteinExistence type="predicted"/>
<evidence type="ECO:0000313" key="3">
    <source>
        <dbReference type="Proteomes" id="UP000636891"/>
    </source>
</evidence>
<accession>A0ABR7CME5</accession>
<keyword evidence="3" id="KW-1185">Reference proteome</keyword>
<comment type="caution">
    <text evidence="2">The sequence shown here is derived from an EMBL/GenBank/DDBJ whole genome shotgun (WGS) entry which is preliminary data.</text>
</comment>
<evidence type="ECO:0000313" key="2">
    <source>
        <dbReference type="EMBL" id="MBC5616838.1"/>
    </source>
</evidence>
<protein>
    <submittedName>
        <fullName evidence="2">DUF177 domain-containing protein</fullName>
    </submittedName>
</protein>
<gene>
    <name evidence="2" type="ORF">H8S08_07365</name>
</gene>
<organism evidence="2 3">
    <name type="scientific">Alistipes hominis</name>
    <dbReference type="NCBI Taxonomy" id="2763015"/>
    <lineage>
        <taxon>Bacteria</taxon>
        <taxon>Pseudomonadati</taxon>
        <taxon>Bacteroidota</taxon>
        <taxon>Bacteroidia</taxon>
        <taxon>Bacteroidales</taxon>
        <taxon>Rikenellaceae</taxon>
        <taxon>Alistipes</taxon>
    </lineage>
</organism>
<reference evidence="2 3" key="1">
    <citation type="submission" date="2020-08" db="EMBL/GenBank/DDBJ databases">
        <title>Genome public.</title>
        <authorList>
            <person name="Liu C."/>
            <person name="Sun Q."/>
        </authorList>
    </citation>
    <scope>NUCLEOTIDE SEQUENCE [LARGE SCALE GENOMIC DNA]</scope>
    <source>
        <strain evidence="2 3">New-7</strain>
    </source>
</reference>
<feature type="compositionally biased region" description="Basic and acidic residues" evidence="1">
    <location>
        <begin position="170"/>
        <end position="183"/>
    </location>
</feature>